<feature type="domain" description="C2H2-type" evidence="3">
    <location>
        <begin position="278"/>
        <end position="300"/>
    </location>
</feature>
<reference evidence="4" key="1">
    <citation type="journal article" date="2021" name="Cell">
        <title>Tracing the genetic footprints of vertebrate landing in non-teleost ray-finned fishes.</title>
        <authorList>
            <person name="Bi X."/>
            <person name="Wang K."/>
            <person name="Yang L."/>
            <person name="Pan H."/>
            <person name="Jiang H."/>
            <person name="Wei Q."/>
            <person name="Fang M."/>
            <person name="Yu H."/>
            <person name="Zhu C."/>
            <person name="Cai Y."/>
            <person name="He Y."/>
            <person name="Gan X."/>
            <person name="Zeng H."/>
            <person name="Yu D."/>
            <person name="Zhu Y."/>
            <person name="Jiang H."/>
            <person name="Qiu Q."/>
            <person name="Yang H."/>
            <person name="Zhang Y.E."/>
            <person name="Wang W."/>
            <person name="Zhu M."/>
            <person name="He S."/>
            <person name="Zhang G."/>
        </authorList>
    </citation>
    <scope>NUCLEOTIDE SEQUENCE</scope>
    <source>
        <strain evidence="4">Pddl_001</strain>
    </source>
</reference>
<dbReference type="SMART" id="SM00355">
    <property type="entry name" value="ZnF_C2H2"/>
    <property type="match status" value="5"/>
</dbReference>
<dbReference type="PANTHER" id="PTHR37354:SF1">
    <property type="entry name" value="CHROMOSOME ALIGNMENT-MAINTAINING PHOSPHOPROTEIN 1"/>
    <property type="match status" value="1"/>
</dbReference>
<organism evidence="4 5">
    <name type="scientific">Polyodon spathula</name>
    <name type="common">North American paddlefish</name>
    <name type="synonym">Squalus spathula</name>
    <dbReference type="NCBI Taxonomy" id="7913"/>
    <lineage>
        <taxon>Eukaryota</taxon>
        <taxon>Metazoa</taxon>
        <taxon>Chordata</taxon>
        <taxon>Craniata</taxon>
        <taxon>Vertebrata</taxon>
        <taxon>Euteleostomi</taxon>
        <taxon>Actinopterygii</taxon>
        <taxon>Chondrostei</taxon>
        <taxon>Acipenseriformes</taxon>
        <taxon>Polyodontidae</taxon>
        <taxon>Polyodon</taxon>
    </lineage>
</organism>
<accession>A0ABS2XNZ9</accession>
<keyword evidence="5" id="KW-1185">Reference proteome</keyword>
<gene>
    <name evidence="4" type="primary">Champ1</name>
    <name evidence="4" type="ORF">GTO93_0000647</name>
</gene>
<dbReference type="InterPro" id="IPR039330">
    <property type="entry name" value="CAMP"/>
</dbReference>
<dbReference type="PROSITE" id="PS50157">
    <property type="entry name" value="ZINC_FINGER_C2H2_2"/>
    <property type="match status" value="1"/>
</dbReference>
<keyword evidence="1" id="KW-0479">Metal-binding</keyword>
<evidence type="ECO:0000256" key="2">
    <source>
        <dbReference type="SAM" id="MobiDB-lite"/>
    </source>
</evidence>
<feature type="region of interest" description="Disordered" evidence="2">
    <location>
        <begin position="155"/>
        <end position="229"/>
    </location>
</feature>
<dbReference type="PANTHER" id="PTHR37354">
    <property type="entry name" value="CHROMOSOME ALIGNMENT-MAINTAINING PHOSPHOPROTEIN 1"/>
    <property type="match status" value="1"/>
</dbReference>
<evidence type="ECO:0000256" key="1">
    <source>
        <dbReference type="PROSITE-ProRule" id="PRU00042"/>
    </source>
</evidence>
<dbReference type="Gene3D" id="3.30.160.60">
    <property type="entry name" value="Classic Zinc Finger"/>
    <property type="match status" value="2"/>
</dbReference>
<feature type="compositionally biased region" description="Basic and acidic residues" evidence="2">
    <location>
        <begin position="117"/>
        <end position="143"/>
    </location>
</feature>
<feature type="non-terminal residue" evidence="4">
    <location>
        <position position="1"/>
    </location>
</feature>
<protein>
    <submittedName>
        <fullName evidence="4">CHAP1 protein</fullName>
    </submittedName>
</protein>
<name>A0ABS2XNZ9_POLSP</name>
<proteinExistence type="predicted"/>
<evidence type="ECO:0000313" key="4">
    <source>
        <dbReference type="EMBL" id="MBN3276053.1"/>
    </source>
</evidence>
<dbReference type="Proteomes" id="UP001166093">
    <property type="component" value="Unassembled WGS sequence"/>
</dbReference>
<feature type="compositionally biased region" description="Acidic residues" evidence="2">
    <location>
        <begin position="336"/>
        <end position="354"/>
    </location>
</feature>
<sequence>MEANKHILNITGHLQCAYCSYQCISNENFQIHTGTCHPEHCEEIDIGMLGKVVIYQRSAKLFHCQVCFFTGKTYTSVYDHVITSHSLSGNPNTLLSKTKLNENEESKVPLSGIQEGFVKEEKDKPETREDVAENSSEKVSHVDLDSLYTTPAKFTPLNSIKSDDQESGDNDSNSPDAPEEEKSAKRKGLCGGSEDQPVDFEDCDNRGYSPNGSSSSSNKHLDQEGSKGAAQDEEAVFLSKYVKRKVGRYYCKICNWRGKMKGFVLYHVSRKHDIPKPYACKECDKSFFLESLLNNHVHLHHKQGLYKCSYCPFESNFLRGIRKHLKHCSSQHGESADNELWDSDEQMDDKDEVS</sequence>
<keyword evidence="1" id="KW-0863">Zinc-finger</keyword>
<comment type="caution">
    <text evidence="4">The sequence shown here is derived from an EMBL/GenBank/DDBJ whole genome shotgun (WGS) entry which is preliminary data.</text>
</comment>
<feature type="region of interest" description="Disordered" evidence="2">
    <location>
        <begin position="100"/>
        <end position="143"/>
    </location>
</feature>
<evidence type="ECO:0000313" key="5">
    <source>
        <dbReference type="Proteomes" id="UP001166093"/>
    </source>
</evidence>
<dbReference type="InterPro" id="IPR013087">
    <property type="entry name" value="Znf_C2H2_type"/>
</dbReference>
<dbReference type="SUPFAM" id="SSF57667">
    <property type="entry name" value="beta-beta-alpha zinc fingers"/>
    <property type="match status" value="1"/>
</dbReference>
<keyword evidence="1" id="KW-0862">Zinc</keyword>
<feature type="region of interest" description="Disordered" evidence="2">
    <location>
        <begin position="333"/>
        <end position="354"/>
    </location>
</feature>
<feature type="non-terminal residue" evidence="4">
    <location>
        <position position="354"/>
    </location>
</feature>
<dbReference type="EMBL" id="JAAWVQ010056572">
    <property type="protein sequence ID" value="MBN3276053.1"/>
    <property type="molecule type" value="Genomic_DNA"/>
</dbReference>
<evidence type="ECO:0000259" key="3">
    <source>
        <dbReference type="PROSITE" id="PS50157"/>
    </source>
</evidence>
<dbReference type="InterPro" id="IPR036236">
    <property type="entry name" value="Znf_C2H2_sf"/>
</dbReference>